<keyword evidence="3" id="KW-1185">Reference proteome</keyword>
<protein>
    <submittedName>
        <fullName evidence="2">DUF397 domain-containing protein</fullName>
    </submittedName>
</protein>
<gene>
    <name evidence="2" type="ORF">LHJ74_15375</name>
</gene>
<proteinExistence type="predicted"/>
<evidence type="ECO:0000313" key="2">
    <source>
        <dbReference type="EMBL" id="MCT2591270.1"/>
    </source>
</evidence>
<dbReference type="InterPro" id="IPR007278">
    <property type="entry name" value="DUF397"/>
</dbReference>
<feature type="domain" description="DUF397" evidence="1">
    <location>
        <begin position="5"/>
        <end position="57"/>
    </location>
</feature>
<dbReference type="EMBL" id="JAJAGO010000006">
    <property type="protein sequence ID" value="MCT2591270.1"/>
    <property type="molecule type" value="Genomic_DNA"/>
</dbReference>
<evidence type="ECO:0000259" key="1">
    <source>
        <dbReference type="Pfam" id="PF04149"/>
    </source>
</evidence>
<name>A0ABT2JTS1_9ACTN</name>
<comment type="caution">
    <text evidence="2">The sequence shown here is derived from an EMBL/GenBank/DDBJ whole genome shotgun (WGS) entry which is preliminary data.</text>
</comment>
<dbReference type="Pfam" id="PF04149">
    <property type="entry name" value="DUF397"/>
    <property type="match status" value="1"/>
</dbReference>
<dbReference type="RefSeq" id="WP_260218590.1">
    <property type="nucleotide sequence ID" value="NZ_JAJAGO010000006.1"/>
</dbReference>
<organism evidence="2 3">
    <name type="scientific">Streptomyces gossypii</name>
    <dbReference type="NCBI Taxonomy" id="2883101"/>
    <lineage>
        <taxon>Bacteria</taxon>
        <taxon>Bacillati</taxon>
        <taxon>Actinomycetota</taxon>
        <taxon>Actinomycetes</taxon>
        <taxon>Kitasatosporales</taxon>
        <taxon>Streptomycetaceae</taxon>
        <taxon>Streptomyces</taxon>
    </lineage>
</organism>
<dbReference type="Proteomes" id="UP001156389">
    <property type="component" value="Unassembled WGS sequence"/>
</dbReference>
<sequence>MPTFKWQKSSRSSEASNCVELAADDASGPLHIRESDAPDVVLRVDAGALRGLLRAVKGGLPV</sequence>
<accession>A0ABT2JTS1</accession>
<evidence type="ECO:0000313" key="3">
    <source>
        <dbReference type="Proteomes" id="UP001156389"/>
    </source>
</evidence>
<reference evidence="2 3" key="1">
    <citation type="submission" date="2021-10" db="EMBL/GenBank/DDBJ databases">
        <title>Streptomyces gossypii sp. nov., isolated from soil collected from cotton field.</title>
        <authorList>
            <person name="Ge X."/>
            <person name="Chen X."/>
            <person name="Liu W."/>
        </authorList>
    </citation>
    <scope>NUCLEOTIDE SEQUENCE [LARGE SCALE GENOMIC DNA]</scope>
    <source>
        <strain evidence="2 3">N2-109</strain>
    </source>
</reference>